<organism evidence="1 2">
    <name type="scientific">Araneus ventricosus</name>
    <name type="common">Orbweaver spider</name>
    <name type="synonym">Epeira ventricosa</name>
    <dbReference type="NCBI Taxonomy" id="182803"/>
    <lineage>
        <taxon>Eukaryota</taxon>
        <taxon>Metazoa</taxon>
        <taxon>Ecdysozoa</taxon>
        <taxon>Arthropoda</taxon>
        <taxon>Chelicerata</taxon>
        <taxon>Arachnida</taxon>
        <taxon>Araneae</taxon>
        <taxon>Araneomorphae</taxon>
        <taxon>Entelegynae</taxon>
        <taxon>Araneoidea</taxon>
        <taxon>Araneidae</taxon>
        <taxon>Araneus</taxon>
    </lineage>
</organism>
<dbReference type="EMBL" id="BGPR01002187">
    <property type="protein sequence ID" value="GBM69269.1"/>
    <property type="molecule type" value="Genomic_DNA"/>
</dbReference>
<keyword evidence="2" id="KW-1185">Reference proteome</keyword>
<proteinExistence type="predicted"/>
<reference evidence="1 2" key="1">
    <citation type="journal article" date="2019" name="Sci. Rep.">
        <title>Orb-weaving spider Araneus ventricosus genome elucidates the spidroin gene catalogue.</title>
        <authorList>
            <person name="Kono N."/>
            <person name="Nakamura H."/>
            <person name="Ohtoshi R."/>
            <person name="Moran D.A.P."/>
            <person name="Shinohara A."/>
            <person name="Yoshida Y."/>
            <person name="Fujiwara M."/>
            <person name="Mori M."/>
            <person name="Tomita M."/>
            <person name="Arakawa K."/>
        </authorList>
    </citation>
    <scope>NUCLEOTIDE SEQUENCE [LARGE SCALE GENOMIC DNA]</scope>
</reference>
<dbReference type="AlphaFoldDB" id="A0A4Y2HW74"/>
<evidence type="ECO:0000313" key="2">
    <source>
        <dbReference type="Proteomes" id="UP000499080"/>
    </source>
</evidence>
<dbReference type="Proteomes" id="UP000499080">
    <property type="component" value="Unassembled WGS sequence"/>
</dbReference>
<evidence type="ECO:0000313" key="1">
    <source>
        <dbReference type="EMBL" id="GBM69269.1"/>
    </source>
</evidence>
<name>A0A4Y2HW74_ARAVE</name>
<comment type="caution">
    <text evidence="1">The sequence shown here is derived from an EMBL/GenBank/DDBJ whole genome shotgun (WGS) entry which is preliminary data.</text>
</comment>
<protein>
    <submittedName>
        <fullName evidence="1">Uncharacterized protein</fullName>
    </submittedName>
</protein>
<accession>A0A4Y2HW74</accession>
<sequence>MTESLRGFVFEQLKAGHSRRESPTPPPPRVVFAFVREARFPLPMIVFQFYDRMGWKTNDVGFPNFSDITVHLIGYSHCHLWYALIGCPSRNISELLLPPAQLTACSHT</sequence>
<gene>
    <name evidence="1" type="ORF">AVEN_246297_1</name>
</gene>